<dbReference type="SUPFAM" id="SSF55874">
    <property type="entry name" value="ATPase domain of HSP90 chaperone/DNA topoisomerase II/histidine kinase"/>
    <property type="match status" value="1"/>
</dbReference>
<dbReference type="InterPro" id="IPR003594">
    <property type="entry name" value="HATPase_dom"/>
</dbReference>
<feature type="domain" description="Histidine kinase" evidence="7">
    <location>
        <begin position="237"/>
        <end position="456"/>
    </location>
</feature>
<dbReference type="Gene3D" id="1.10.287.130">
    <property type="match status" value="1"/>
</dbReference>
<dbReference type="InterPro" id="IPR004358">
    <property type="entry name" value="Sig_transdc_His_kin-like_C"/>
</dbReference>
<dbReference type="InterPro" id="IPR050351">
    <property type="entry name" value="BphY/WalK/GraS-like"/>
</dbReference>
<organism evidence="8 9">
    <name type="scientific">Chryseobacterium culicis</name>
    <dbReference type="NCBI Taxonomy" id="680127"/>
    <lineage>
        <taxon>Bacteria</taxon>
        <taxon>Pseudomonadati</taxon>
        <taxon>Bacteroidota</taxon>
        <taxon>Flavobacteriia</taxon>
        <taxon>Flavobacteriales</taxon>
        <taxon>Weeksellaceae</taxon>
        <taxon>Chryseobacterium group</taxon>
        <taxon>Chryseobacterium</taxon>
    </lineage>
</organism>
<dbReference type="PROSITE" id="PS50109">
    <property type="entry name" value="HIS_KIN"/>
    <property type="match status" value="1"/>
</dbReference>
<dbReference type="Pfam" id="PF02518">
    <property type="entry name" value="HATPase_c"/>
    <property type="match status" value="1"/>
</dbReference>
<keyword evidence="5 8" id="KW-0418">Kinase</keyword>
<keyword evidence="6" id="KW-0472">Membrane</keyword>
<dbReference type="SUPFAM" id="SSF47384">
    <property type="entry name" value="Homodimeric domain of signal transducing histidine kinase"/>
    <property type="match status" value="1"/>
</dbReference>
<dbReference type="STRING" id="680127.SAMN05421593_2443"/>
<keyword evidence="6" id="KW-1133">Transmembrane helix</keyword>
<name>A0A1H6HD49_CHRCI</name>
<dbReference type="InterPro" id="IPR036097">
    <property type="entry name" value="HisK_dim/P_sf"/>
</dbReference>
<feature type="transmembrane region" description="Helical" evidence="6">
    <location>
        <begin position="200"/>
        <end position="222"/>
    </location>
</feature>
<dbReference type="AlphaFoldDB" id="A0A1H6HD49"/>
<keyword evidence="4" id="KW-0808">Transferase</keyword>
<keyword evidence="6" id="KW-0812">Transmembrane</keyword>
<dbReference type="GO" id="GO:0007234">
    <property type="term" value="P:osmosensory signaling via phosphorelay pathway"/>
    <property type="evidence" value="ECO:0007669"/>
    <property type="project" value="TreeGrafter"/>
</dbReference>
<dbReference type="Proteomes" id="UP000198561">
    <property type="component" value="Unassembled WGS sequence"/>
</dbReference>
<dbReference type="Pfam" id="PF00512">
    <property type="entry name" value="HisKA"/>
    <property type="match status" value="1"/>
</dbReference>
<evidence type="ECO:0000256" key="1">
    <source>
        <dbReference type="ARBA" id="ARBA00000085"/>
    </source>
</evidence>
<sequence length="456" mass="52571">MLNFDVLYHFMNTLFTHFGKLLFVLTILVVFAFQGYWIAVSFQNKKEEILERTRSEMTQLLVDNMLNDPPLKQKLNRNSNYRNNAAGSREKIQVFIREKEKDVVNKNFKQQNTSFYKGEKLDVFLYHSIKSILKKGLNKEAEISILYEGKNIKRMYPENLKAQDENTTTPVNALLGEDTTYRIYIENMTSLVISEIKETIIFSVLYILLFLVTIFILFKNLIFNQKLLRNKEIFTRNMTHELKIPISTILIAAEGLEKYDVLKEPESAKKYAGMIRRAGSQLSQLVESILQHARADHNTEKLPLTSINLVDLLEDVKNNLSGMIDKRQAEIILVNINQTFTIKGNYEQLRLVFCNLIDNSLKYSDNKPQVLISAEKSGNSILIRIQDNGIGIPEKYAEDIFSPYFRIVTDDTHDVKGFGLGLSFVKKSLLNQGADIQFIKQKTEGTTMEIKIPSHE</sequence>
<dbReference type="InterPro" id="IPR005467">
    <property type="entry name" value="His_kinase_dom"/>
</dbReference>
<evidence type="ECO:0000256" key="6">
    <source>
        <dbReference type="SAM" id="Phobius"/>
    </source>
</evidence>
<feature type="transmembrane region" description="Helical" evidence="6">
    <location>
        <begin position="21"/>
        <end position="39"/>
    </location>
</feature>
<comment type="catalytic activity">
    <reaction evidence="1">
        <text>ATP + protein L-histidine = ADP + protein N-phospho-L-histidine.</text>
        <dbReference type="EC" id="2.7.13.3"/>
    </reaction>
</comment>
<dbReference type="GO" id="GO:0000155">
    <property type="term" value="F:phosphorelay sensor kinase activity"/>
    <property type="evidence" value="ECO:0007669"/>
    <property type="project" value="InterPro"/>
</dbReference>
<dbReference type="EC" id="2.7.13.3" evidence="2"/>
<dbReference type="PRINTS" id="PR00344">
    <property type="entry name" value="BCTRLSENSOR"/>
</dbReference>
<dbReference type="InterPro" id="IPR036890">
    <property type="entry name" value="HATPase_C_sf"/>
</dbReference>
<proteinExistence type="predicted"/>
<protein>
    <recommendedName>
        <fullName evidence="2">histidine kinase</fullName>
        <ecNumber evidence="2">2.7.13.3</ecNumber>
    </recommendedName>
</protein>
<accession>A0A1H6HD49</accession>
<dbReference type="GO" id="GO:0000156">
    <property type="term" value="F:phosphorelay response regulator activity"/>
    <property type="evidence" value="ECO:0007669"/>
    <property type="project" value="TreeGrafter"/>
</dbReference>
<evidence type="ECO:0000313" key="8">
    <source>
        <dbReference type="EMBL" id="SEH33767.1"/>
    </source>
</evidence>
<keyword evidence="3" id="KW-0597">Phosphoprotein</keyword>
<dbReference type="CDD" id="cd00075">
    <property type="entry name" value="HATPase"/>
    <property type="match status" value="1"/>
</dbReference>
<evidence type="ECO:0000313" key="9">
    <source>
        <dbReference type="Proteomes" id="UP000198561"/>
    </source>
</evidence>
<dbReference type="Gene3D" id="3.30.565.10">
    <property type="entry name" value="Histidine kinase-like ATPase, C-terminal domain"/>
    <property type="match status" value="1"/>
</dbReference>
<evidence type="ECO:0000256" key="3">
    <source>
        <dbReference type="ARBA" id="ARBA00022553"/>
    </source>
</evidence>
<gene>
    <name evidence="8" type="ORF">SAMN05421593_2443</name>
</gene>
<reference evidence="8 9" key="1">
    <citation type="submission" date="2016-10" db="EMBL/GenBank/DDBJ databases">
        <authorList>
            <person name="de Groot N.N."/>
        </authorList>
    </citation>
    <scope>NUCLEOTIDE SEQUENCE [LARGE SCALE GENOMIC DNA]</scope>
    <source>
        <strain evidence="8 9">DSM 23031</strain>
    </source>
</reference>
<dbReference type="PANTHER" id="PTHR42878:SF13">
    <property type="entry name" value="HISTIDINE KINASE"/>
    <property type="match status" value="1"/>
</dbReference>
<evidence type="ECO:0000259" key="7">
    <source>
        <dbReference type="PROSITE" id="PS50109"/>
    </source>
</evidence>
<evidence type="ECO:0000256" key="4">
    <source>
        <dbReference type="ARBA" id="ARBA00022679"/>
    </source>
</evidence>
<dbReference type="PANTHER" id="PTHR42878">
    <property type="entry name" value="TWO-COMPONENT HISTIDINE KINASE"/>
    <property type="match status" value="1"/>
</dbReference>
<evidence type="ECO:0000256" key="5">
    <source>
        <dbReference type="ARBA" id="ARBA00022777"/>
    </source>
</evidence>
<dbReference type="GO" id="GO:0030295">
    <property type="term" value="F:protein kinase activator activity"/>
    <property type="evidence" value="ECO:0007669"/>
    <property type="project" value="TreeGrafter"/>
</dbReference>
<dbReference type="SMART" id="SM00388">
    <property type="entry name" value="HisKA"/>
    <property type="match status" value="1"/>
</dbReference>
<dbReference type="SMART" id="SM00387">
    <property type="entry name" value="HATPase_c"/>
    <property type="match status" value="1"/>
</dbReference>
<dbReference type="CDD" id="cd00082">
    <property type="entry name" value="HisKA"/>
    <property type="match status" value="1"/>
</dbReference>
<dbReference type="InterPro" id="IPR003661">
    <property type="entry name" value="HisK_dim/P_dom"/>
</dbReference>
<evidence type="ECO:0000256" key="2">
    <source>
        <dbReference type="ARBA" id="ARBA00012438"/>
    </source>
</evidence>
<dbReference type="EMBL" id="FNWQ01000002">
    <property type="protein sequence ID" value="SEH33767.1"/>
    <property type="molecule type" value="Genomic_DNA"/>
</dbReference>